<dbReference type="RefSeq" id="WP_092589904.1">
    <property type="nucleotide sequence ID" value="NZ_FMWL01000004.1"/>
</dbReference>
<protein>
    <submittedName>
        <fullName evidence="5">Aldo/keto reductase</fullName>
    </submittedName>
</protein>
<dbReference type="SUPFAM" id="SSF51430">
    <property type="entry name" value="NAD(P)-linked oxidoreductase"/>
    <property type="match status" value="1"/>
</dbReference>
<dbReference type="Proteomes" id="UP000199208">
    <property type="component" value="Unassembled WGS sequence"/>
</dbReference>
<dbReference type="InterPro" id="IPR036812">
    <property type="entry name" value="NAD(P)_OxRdtase_dom_sf"/>
</dbReference>
<dbReference type="InterPro" id="IPR020471">
    <property type="entry name" value="AKR"/>
</dbReference>
<proteinExistence type="predicted"/>
<dbReference type="STRING" id="1120920.SAMN03080599_01103"/>
<gene>
    <name evidence="5" type="ORF">SAMN03080599_01103</name>
</gene>
<dbReference type="InterPro" id="IPR023210">
    <property type="entry name" value="NADP_OxRdtase_dom"/>
</dbReference>
<evidence type="ECO:0000256" key="2">
    <source>
        <dbReference type="PIRSR" id="PIRSR000097-2"/>
    </source>
</evidence>
<dbReference type="PRINTS" id="PR00069">
    <property type="entry name" value="ALDKETRDTASE"/>
</dbReference>
<dbReference type="Gene3D" id="3.20.20.100">
    <property type="entry name" value="NADP-dependent oxidoreductase domain"/>
    <property type="match status" value="1"/>
</dbReference>
<evidence type="ECO:0000313" key="6">
    <source>
        <dbReference type="Proteomes" id="UP000199208"/>
    </source>
</evidence>
<dbReference type="PANTHER" id="PTHR43638:SF3">
    <property type="entry name" value="ALDEHYDE REDUCTASE"/>
    <property type="match status" value="1"/>
</dbReference>
<dbReference type="EMBL" id="FMWL01000004">
    <property type="protein sequence ID" value="SCZ78144.1"/>
    <property type="molecule type" value="Genomic_DNA"/>
</dbReference>
<dbReference type="GO" id="GO:0016491">
    <property type="term" value="F:oxidoreductase activity"/>
    <property type="evidence" value="ECO:0007669"/>
    <property type="project" value="InterPro"/>
</dbReference>
<feature type="domain" description="NADP-dependent oxidoreductase" evidence="4">
    <location>
        <begin position="17"/>
        <end position="273"/>
    </location>
</feature>
<dbReference type="Pfam" id="PF00248">
    <property type="entry name" value="Aldo_ket_red"/>
    <property type="match status" value="1"/>
</dbReference>
<dbReference type="PIRSF" id="PIRSF000097">
    <property type="entry name" value="AKR"/>
    <property type="match status" value="1"/>
</dbReference>
<feature type="active site" description="Proton donor" evidence="1">
    <location>
        <position position="56"/>
    </location>
</feature>
<sequence length="286" mass="31789">MLQLEDIRLKDGTMMPRLGMGTWFFGEQFRYQAREVEAIRRGLDQGIRLIDTAEMYGDGGAETIVGKAIQDVDRSGVFLVSKVYPHNACPGKIVTSCSETLARLGTKYLDLYLLHWRGGIPLQDTVAAMEDLVARGKIKRWGVSNFDVADMEALFSVPGGEKCAVNQVMYHLGSRGIEFSLRPWMKAHGVALMAYSPLAQGGALKKELVSHPVVVSVCARNRINFHQLMLLFAMRDPDVAAIPRTSNAKHVDELIKGLYVTLSEGDWARLEEVFPAPDRKVPLDVI</sequence>
<keyword evidence="6" id="KW-1185">Reference proteome</keyword>
<evidence type="ECO:0000256" key="1">
    <source>
        <dbReference type="PIRSR" id="PIRSR000097-1"/>
    </source>
</evidence>
<dbReference type="PANTHER" id="PTHR43638">
    <property type="entry name" value="OXIDOREDUCTASE, ALDO/KETO REDUCTASE FAMILY PROTEIN"/>
    <property type="match status" value="1"/>
</dbReference>
<organism evidence="5 6">
    <name type="scientific">Acidaminobacter hydrogenoformans DSM 2784</name>
    <dbReference type="NCBI Taxonomy" id="1120920"/>
    <lineage>
        <taxon>Bacteria</taxon>
        <taxon>Bacillati</taxon>
        <taxon>Bacillota</taxon>
        <taxon>Clostridia</taxon>
        <taxon>Peptostreptococcales</taxon>
        <taxon>Acidaminobacteraceae</taxon>
        <taxon>Acidaminobacter</taxon>
    </lineage>
</organism>
<evidence type="ECO:0000256" key="3">
    <source>
        <dbReference type="PIRSR" id="PIRSR000097-3"/>
    </source>
</evidence>
<reference evidence="5 6" key="1">
    <citation type="submission" date="2016-10" db="EMBL/GenBank/DDBJ databases">
        <authorList>
            <person name="de Groot N.N."/>
        </authorList>
    </citation>
    <scope>NUCLEOTIDE SEQUENCE [LARGE SCALE GENOMIC DNA]</scope>
    <source>
        <strain evidence="5 6">DSM 2784</strain>
    </source>
</reference>
<feature type="binding site" evidence="2">
    <location>
        <position position="115"/>
    </location>
    <ligand>
        <name>substrate</name>
    </ligand>
</feature>
<feature type="site" description="Lowers pKa of active site Tyr" evidence="3">
    <location>
        <position position="82"/>
    </location>
</feature>
<dbReference type="CDD" id="cd19138">
    <property type="entry name" value="AKR_YeaE"/>
    <property type="match status" value="1"/>
</dbReference>
<dbReference type="OrthoDB" id="9804790at2"/>
<evidence type="ECO:0000313" key="5">
    <source>
        <dbReference type="EMBL" id="SCZ78144.1"/>
    </source>
</evidence>
<dbReference type="AlphaFoldDB" id="A0A1G5RVK3"/>
<evidence type="ECO:0000259" key="4">
    <source>
        <dbReference type="Pfam" id="PF00248"/>
    </source>
</evidence>
<name>A0A1G5RVK3_9FIRM</name>
<accession>A0A1G5RVK3</accession>